<dbReference type="RefSeq" id="WP_184305654.1">
    <property type="nucleotide sequence ID" value="NZ_JACHXU010000010.1"/>
</dbReference>
<keyword evidence="6" id="KW-0238">DNA-binding</keyword>
<dbReference type="GO" id="GO:0006355">
    <property type="term" value="P:regulation of DNA-templated transcription"/>
    <property type="evidence" value="ECO:0007669"/>
    <property type="project" value="InterPro"/>
</dbReference>
<comment type="caution">
    <text evidence="6">The sequence shown here is derived from an EMBL/GenBank/DDBJ whole genome shotgun (WGS) entry which is preliminary data.</text>
</comment>
<keyword evidence="3" id="KW-0805">Transcription regulation</keyword>
<dbReference type="InterPro" id="IPR058031">
    <property type="entry name" value="AAA_lid_NorR"/>
</dbReference>
<dbReference type="InterPro" id="IPR002078">
    <property type="entry name" value="Sigma_54_int"/>
</dbReference>
<sequence>MLASTSACIWLIDANGSLVYLSPEMLAWLGVDENVPETIAAAITPDPIMWTGTKPDRGHLTRRLHIPATDPINGQSSGHPAHRPETRVVTAHFVKLAPIAKDSDESESPGVPLVLGCLGEFVADADVPWTRWFGEQGVRESAKLDEQISKFRAQQKRQATMLIAGTSSTSRQFRARVELACRIRCHLSLNGPLGCGAAELASMIHHASAPGEALVCLDASLMDSELLEAYASPVIAEIRENSDVTGTLCLDRLDEMPTDGQTRLSEWLETWPRRLRLIGIRHDEATSSNSMIEPLTDLMTVFPITIPSLSARRDDLELIASGLVRSARLSRETLDLLRSYPWPGQWEELTSAIRFANDMAPGDRIGREHLPLAIRSYRTSQHVSAHVVQDGNELTIGPRPPSPRDFKLESLDATLREYEDSLIAQAMEAADGNKAEAARRLGISRARLLRKLSGDS</sequence>
<dbReference type="Proteomes" id="UP000536179">
    <property type="component" value="Unassembled WGS sequence"/>
</dbReference>
<organism evidence="6 7">
    <name type="scientific">Aporhodopirellula rubra</name>
    <dbReference type="NCBI Taxonomy" id="980271"/>
    <lineage>
        <taxon>Bacteria</taxon>
        <taxon>Pseudomonadati</taxon>
        <taxon>Planctomycetota</taxon>
        <taxon>Planctomycetia</taxon>
        <taxon>Pirellulales</taxon>
        <taxon>Pirellulaceae</taxon>
        <taxon>Aporhodopirellula</taxon>
    </lineage>
</organism>
<evidence type="ECO:0000313" key="6">
    <source>
        <dbReference type="EMBL" id="MBB3207282.1"/>
    </source>
</evidence>
<dbReference type="Pfam" id="PF14532">
    <property type="entry name" value="Sigma54_activ_2"/>
    <property type="match status" value="1"/>
</dbReference>
<dbReference type="PANTHER" id="PTHR32071">
    <property type="entry name" value="TRANSCRIPTIONAL REGULATORY PROTEIN"/>
    <property type="match status" value="1"/>
</dbReference>
<keyword evidence="1" id="KW-0547">Nucleotide-binding</keyword>
<gene>
    <name evidence="6" type="ORF">FHS27_003103</name>
</gene>
<dbReference type="PANTHER" id="PTHR32071:SF57">
    <property type="entry name" value="C4-DICARBOXYLATE TRANSPORT TRANSCRIPTIONAL REGULATORY PROTEIN DCTD"/>
    <property type="match status" value="1"/>
</dbReference>
<feature type="domain" description="Sigma-54 factor interaction" evidence="5">
    <location>
        <begin position="163"/>
        <end position="358"/>
    </location>
</feature>
<reference evidence="6 7" key="1">
    <citation type="submission" date="2020-08" db="EMBL/GenBank/DDBJ databases">
        <title>Genomic Encyclopedia of Type Strains, Phase III (KMG-III): the genomes of soil and plant-associated and newly described type strains.</title>
        <authorList>
            <person name="Whitman W."/>
        </authorList>
    </citation>
    <scope>NUCLEOTIDE SEQUENCE [LARGE SCALE GENOMIC DNA]</scope>
    <source>
        <strain evidence="6 7">CECT 8075</strain>
    </source>
</reference>
<evidence type="ECO:0000256" key="2">
    <source>
        <dbReference type="ARBA" id="ARBA00022840"/>
    </source>
</evidence>
<dbReference type="SUPFAM" id="SSF46689">
    <property type="entry name" value="Homeodomain-like"/>
    <property type="match status" value="1"/>
</dbReference>
<dbReference type="GO" id="GO:0043565">
    <property type="term" value="F:sequence-specific DNA binding"/>
    <property type="evidence" value="ECO:0007669"/>
    <property type="project" value="InterPro"/>
</dbReference>
<dbReference type="InterPro" id="IPR009057">
    <property type="entry name" value="Homeodomain-like_sf"/>
</dbReference>
<evidence type="ECO:0000259" key="5">
    <source>
        <dbReference type="PROSITE" id="PS50045"/>
    </source>
</evidence>
<dbReference type="Pfam" id="PF25601">
    <property type="entry name" value="AAA_lid_14"/>
    <property type="match status" value="1"/>
</dbReference>
<keyword evidence="7" id="KW-1185">Reference proteome</keyword>
<dbReference type="SUPFAM" id="SSF52540">
    <property type="entry name" value="P-loop containing nucleoside triphosphate hydrolases"/>
    <property type="match status" value="1"/>
</dbReference>
<dbReference type="PROSITE" id="PS50045">
    <property type="entry name" value="SIGMA54_INTERACT_4"/>
    <property type="match status" value="1"/>
</dbReference>
<dbReference type="Gene3D" id="1.10.8.60">
    <property type="match status" value="1"/>
</dbReference>
<dbReference type="Pfam" id="PF02954">
    <property type="entry name" value="HTH_8"/>
    <property type="match status" value="1"/>
</dbReference>
<evidence type="ECO:0000256" key="3">
    <source>
        <dbReference type="ARBA" id="ARBA00023015"/>
    </source>
</evidence>
<dbReference type="GO" id="GO:0005524">
    <property type="term" value="F:ATP binding"/>
    <property type="evidence" value="ECO:0007669"/>
    <property type="project" value="UniProtKB-KW"/>
</dbReference>
<dbReference type="Gene3D" id="3.40.50.300">
    <property type="entry name" value="P-loop containing nucleotide triphosphate hydrolases"/>
    <property type="match status" value="1"/>
</dbReference>
<dbReference type="AlphaFoldDB" id="A0A7W5DZX0"/>
<accession>A0A7W5DZX0</accession>
<protein>
    <submittedName>
        <fullName evidence="6">DNA-binding NtrC family response regulator</fullName>
    </submittedName>
</protein>
<keyword evidence="4" id="KW-0804">Transcription</keyword>
<evidence type="ECO:0000313" key="7">
    <source>
        <dbReference type="Proteomes" id="UP000536179"/>
    </source>
</evidence>
<evidence type="ECO:0000256" key="1">
    <source>
        <dbReference type="ARBA" id="ARBA00022741"/>
    </source>
</evidence>
<dbReference type="InterPro" id="IPR002197">
    <property type="entry name" value="HTH_Fis"/>
</dbReference>
<dbReference type="EMBL" id="JACHXU010000010">
    <property type="protein sequence ID" value="MBB3207282.1"/>
    <property type="molecule type" value="Genomic_DNA"/>
</dbReference>
<dbReference type="PRINTS" id="PR01590">
    <property type="entry name" value="HTHFIS"/>
</dbReference>
<proteinExistence type="predicted"/>
<dbReference type="InterPro" id="IPR027417">
    <property type="entry name" value="P-loop_NTPase"/>
</dbReference>
<dbReference type="Gene3D" id="1.10.10.60">
    <property type="entry name" value="Homeodomain-like"/>
    <property type="match status" value="1"/>
</dbReference>
<evidence type="ECO:0000256" key="4">
    <source>
        <dbReference type="ARBA" id="ARBA00023163"/>
    </source>
</evidence>
<keyword evidence="2" id="KW-0067">ATP-binding</keyword>
<name>A0A7W5DZX0_9BACT</name>